<dbReference type="Proteomes" id="UP001344906">
    <property type="component" value="Unassembled WGS sequence"/>
</dbReference>
<comment type="caution">
    <text evidence="2">The sequence shown here is derived from an EMBL/GenBank/DDBJ whole genome shotgun (WGS) entry which is preliminary data.</text>
</comment>
<sequence length="68" mass="7759">MLTTKNTLKNDSLRASEEKRNLQQDRAQAQQLLPQGLLPLEDEQISRLLALVAVENYKILRLSLLESV</sequence>
<feature type="compositionally biased region" description="Basic and acidic residues" evidence="1">
    <location>
        <begin position="11"/>
        <end position="23"/>
    </location>
</feature>
<dbReference type="EMBL" id="BSRI01000001">
    <property type="protein sequence ID" value="GLV55312.1"/>
    <property type="molecule type" value="Genomic_DNA"/>
</dbReference>
<protein>
    <submittedName>
        <fullName evidence="2">Uncharacterized protein</fullName>
    </submittedName>
</protein>
<evidence type="ECO:0000313" key="2">
    <source>
        <dbReference type="EMBL" id="GLV55312.1"/>
    </source>
</evidence>
<evidence type="ECO:0000256" key="1">
    <source>
        <dbReference type="SAM" id="MobiDB-lite"/>
    </source>
</evidence>
<name>A0ABQ6FPU0_9CHLR</name>
<proteinExistence type="predicted"/>
<feature type="region of interest" description="Disordered" evidence="1">
    <location>
        <begin position="1"/>
        <end position="26"/>
    </location>
</feature>
<keyword evidence="3" id="KW-1185">Reference proteome</keyword>
<feature type="compositionally biased region" description="Polar residues" evidence="1">
    <location>
        <begin position="1"/>
        <end position="10"/>
    </location>
</feature>
<reference evidence="2 3" key="1">
    <citation type="submission" date="2023-02" db="EMBL/GenBank/DDBJ databases">
        <title>Dictyobacter halimunensis sp. nov., a new member of the class Ktedonobacteria from forest soil in a geothermal area.</title>
        <authorList>
            <person name="Rachmania M.K."/>
            <person name="Ningsih F."/>
            <person name="Sakai Y."/>
            <person name="Yabe S."/>
            <person name="Yokota A."/>
            <person name="Sjamsuridzal W."/>
        </authorList>
    </citation>
    <scope>NUCLEOTIDE SEQUENCE [LARGE SCALE GENOMIC DNA]</scope>
    <source>
        <strain evidence="2 3">S3.2.2.5</strain>
    </source>
</reference>
<organism evidence="2 3">
    <name type="scientific">Dictyobacter halimunensis</name>
    <dbReference type="NCBI Taxonomy" id="3026934"/>
    <lineage>
        <taxon>Bacteria</taxon>
        <taxon>Bacillati</taxon>
        <taxon>Chloroflexota</taxon>
        <taxon>Ktedonobacteria</taxon>
        <taxon>Ktedonobacterales</taxon>
        <taxon>Dictyobacteraceae</taxon>
        <taxon>Dictyobacter</taxon>
    </lineage>
</organism>
<gene>
    <name evidence="2" type="ORF">KDH_21590</name>
</gene>
<dbReference type="RefSeq" id="WP_338249539.1">
    <property type="nucleotide sequence ID" value="NZ_BSRI01000001.1"/>
</dbReference>
<accession>A0ABQ6FPU0</accession>
<evidence type="ECO:0000313" key="3">
    <source>
        <dbReference type="Proteomes" id="UP001344906"/>
    </source>
</evidence>